<dbReference type="EMBL" id="LXQA010068262">
    <property type="protein sequence ID" value="MCI08234.1"/>
    <property type="molecule type" value="Genomic_DNA"/>
</dbReference>
<evidence type="ECO:0000313" key="5">
    <source>
        <dbReference type="EMBL" id="MCI08234.1"/>
    </source>
</evidence>
<feature type="domain" description="Glycosyl hydrolase family 32 N-terminal" evidence="4">
    <location>
        <begin position="5"/>
        <end position="103"/>
    </location>
</feature>
<evidence type="ECO:0000256" key="2">
    <source>
        <dbReference type="ARBA" id="ARBA00022801"/>
    </source>
</evidence>
<dbReference type="Proteomes" id="UP000265520">
    <property type="component" value="Unassembled WGS sequence"/>
</dbReference>
<protein>
    <submittedName>
        <fullName evidence="5">Acid beta-fructofuranosidase-like</fullName>
    </submittedName>
</protein>
<keyword evidence="3" id="KW-0326">Glycosidase</keyword>
<dbReference type="AlphaFoldDB" id="A0A392P8W5"/>
<feature type="non-terminal residue" evidence="5">
    <location>
        <position position="137"/>
    </location>
</feature>
<dbReference type="SUPFAM" id="SSF75005">
    <property type="entry name" value="Arabinanase/levansucrase/invertase"/>
    <property type="match status" value="1"/>
</dbReference>
<evidence type="ECO:0000259" key="4">
    <source>
        <dbReference type="Pfam" id="PF00251"/>
    </source>
</evidence>
<sequence>MKVSLDDDRHDYYALGTYDENGADFIPDDTKNDVGTGLRYDYGVFYASKTFYDQSKERRVLWSWIGESDSEDADVAKGWASLMGIPRTVVFDKKTGSNLLQWPVEEVERLRMKRYKFHNEKVMPGSVVSLDIGSASQ</sequence>
<organism evidence="5 6">
    <name type="scientific">Trifolium medium</name>
    <dbReference type="NCBI Taxonomy" id="97028"/>
    <lineage>
        <taxon>Eukaryota</taxon>
        <taxon>Viridiplantae</taxon>
        <taxon>Streptophyta</taxon>
        <taxon>Embryophyta</taxon>
        <taxon>Tracheophyta</taxon>
        <taxon>Spermatophyta</taxon>
        <taxon>Magnoliopsida</taxon>
        <taxon>eudicotyledons</taxon>
        <taxon>Gunneridae</taxon>
        <taxon>Pentapetalae</taxon>
        <taxon>rosids</taxon>
        <taxon>fabids</taxon>
        <taxon>Fabales</taxon>
        <taxon>Fabaceae</taxon>
        <taxon>Papilionoideae</taxon>
        <taxon>50 kb inversion clade</taxon>
        <taxon>NPAAA clade</taxon>
        <taxon>Hologalegina</taxon>
        <taxon>IRL clade</taxon>
        <taxon>Trifolieae</taxon>
        <taxon>Trifolium</taxon>
    </lineage>
</organism>
<proteinExistence type="inferred from homology"/>
<name>A0A392P8W5_9FABA</name>
<dbReference type="GO" id="GO:0016798">
    <property type="term" value="F:hydrolase activity, acting on glycosyl bonds"/>
    <property type="evidence" value="ECO:0007669"/>
    <property type="project" value="UniProtKB-KW"/>
</dbReference>
<dbReference type="PANTHER" id="PTHR31953">
    <property type="entry name" value="BETA-FRUCTOFURANOSIDASE, INSOLUBLE ISOENZYME CWINV1-RELATED"/>
    <property type="match status" value="1"/>
</dbReference>
<evidence type="ECO:0000256" key="1">
    <source>
        <dbReference type="ARBA" id="ARBA00009902"/>
    </source>
</evidence>
<dbReference type="InterPro" id="IPR023296">
    <property type="entry name" value="Glyco_hydro_beta-prop_sf"/>
</dbReference>
<comment type="similarity">
    <text evidence="1">Belongs to the glycosyl hydrolase 32 family.</text>
</comment>
<dbReference type="InterPro" id="IPR050551">
    <property type="entry name" value="Fructan_Metab_Enzymes"/>
</dbReference>
<keyword evidence="6" id="KW-1185">Reference proteome</keyword>
<keyword evidence="2" id="KW-0378">Hydrolase</keyword>
<dbReference type="Gene3D" id="2.115.10.20">
    <property type="entry name" value="Glycosyl hydrolase domain, family 43"/>
    <property type="match status" value="1"/>
</dbReference>
<reference evidence="5 6" key="1">
    <citation type="journal article" date="2018" name="Front. Plant Sci.">
        <title>Red Clover (Trifolium pratense) and Zigzag Clover (T. medium) - A Picture of Genomic Similarities and Differences.</title>
        <authorList>
            <person name="Dluhosova J."/>
            <person name="Istvanek J."/>
            <person name="Nedelnik J."/>
            <person name="Repkova J."/>
        </authorList>
    </citation>
    <scope>NUCLEOTIDE SEQUENCE [LARGE SCALE GENOMIC DNA]</scope>
    <source>
        <strain evidence="6">cv. 10/8</strain>
        <tissue evidence="5">Leaf</tissue>
    </source>
</reference>
<evidence type="ECO:0000256" key="3">
    <source>
        <dbReference type="ARBA" id="ARBA00023295"/>
    </source>
</evidence>
<evidence type="ECO:0000313" key="6">
    <source>
        <dbReference type="Proteomes" id="UP000265520"/>
    </source>
</evidence>
<comment type="caution">
    <text evidence="5">The sequence shown here is derived from an EMBL/GenBank/DDBJ whole genome shotgun (WGS) entry which is preliminary data.</text>
</comment>
<dbReference type="InterPro" id="IPR013148">
    <property type="entry name" value="Glyco_hydro_32_N"/>
</dbReference>
<dbReference type="Pfam" id="PF00251">
    <property type="entry name" value="Glyco_hydro_32N"/>
    <property type="match status" value="1"/>
</dbReference>
<accession>A0A392P8W5</accession>